<dbReference type="SUPFAM" id="SSF53955">
    <property type="entry name" value="Lysozyme-like"/>
    <property type="match status" value="1"/>
</dbReference>
<evidence type="ECO:0000256" key="1">
    <source>
        <dbReference type="ARBA" id="ARBA00007734"/>
    </source>
</evidence>
<evidence type="ECO:0000313" key="4">
    <source>
        <dbReference type="Proteomes" id="UP001500027"/>
    </source>
</evidence>
<evidence type="ECO:0000259" key="2">
    <source>
        <dbReference type="Pfam" id="PF01464"/>
    </source>
</evidence>
<comment type="caution">
    <text evidence="3">The sequence shown here is derived from an EMBL/GenBank/DDBJ whole genome shotgun (WGS) entry which is preliminary data.</text>
</comment>
<protein>
    <submittedName>
        <fullName evidence="3">Lytic transglycosylase domain-containing protein</fullName>
    </submittedName>
</protein>
<dbReference type="Pfam" id="PF01464">
    <property type="entry name" value="SLT"/>
    <property type="match status" value="1"/>
</dbReference>
<dbReference type="Proteomes" id="UP001500027">
    <property type="component" value="Unassembled WGS sequence"/>
</dbReference>
<dbReference type="CDD" id="cd16894">
    <property type="entry name" value="MltD-like"/>
    <property type="match status" value="1"/>
</dbReference>
<keyword evidence="4" id="KW-1185">Reference proteome</keyword>
<evidence type="ECO:0000313" key="3">
    <source>
        <dbReference type="EMBL" id="GAA4269556.1"/>
    </source>
</evidence>
<dbReference type="InterPro" id="IPR023346">
    <property type="entry name" value="Lysozyme-like_dom_sf"/>
</dbReference>
<dbReference type="RefSeq" id="WP_139000544.1">
    <property type="nucleotide sequence ID" value="NZ_BAABAV010000001.1"/>
</dbReference>
<sequence>MKIAQKILALVGLLSLCLLFIYALQDAPTDENFEKKLINDYNVYALQVPEHLDFSGEAMPLNNPDILERMDRELLVNTYWQSNGLLMFKRAKKYFPIIEPILEKYNIPNDFKYLAVIESGLTNAVSPAGARGVWQIMKTTGRENGLEVNTNVDERYHLEKATEVACKYLLKSKEQLGSWTLAAAAYNAGNSGVSRRLKEQNVTDYYDLLLGEETGRYLFRIVALKEILNNPNKYGFNFREKDLYSNVPTYKVEVDTAVTDFTQFAEKFGINYKILKLHNPWLREPHLNNKTRKQYFIDIPEEGYYDLASK</sequence>
<dbReference type="InterPro" id="IPR008258">
    <property type="entry name" value="Transglycosylase_SLT_dom_1"/>
</dbReference>
<proteinExistence type="inferred from homology"/>
<accession>A0ABP8EBF1</accession>
<name>A0ABP8EBF1_9FLAO</name>
<comment type="similarity">
    <text evidence="1">Belongs to the transglycosylase Slt family.</text>
</comment>
<feature type="domain" description="Transglycosylase SLT" evidence="2">
    <location>
        <begin position="104"/>
        <end position="204"/>
    </location>
</feature>
<dbReference type="PANTHER" id="PTHR37423:SF2">
    <property type="entry name" value="MEMBRANE-BOUND LYTIC MUREIN TRANSGLYCOSYLASE C"/>
    <property type="match status" value="1"/>
</dbReference>
<reference evidence="4" key="1">
    <citation type="journal article" date="2019" name="Int. J. Syst. Evol. Microbiol.">
        <title>The Global Catalogue of Microorganisms (GCM) 10K type strain sequencing project: providing services to taxonomists for standard genome sequencing and annotation.</title>
        <authorList>
            <consortium name="The Broad Institute Genomics Platform"/>
            <consortium name="The Broad Institute Genome Sequencing Center for Infectious Disease"/>
            <person name="Wu L."/>
            <person name="Ma J."/>
        </authorList>
    </citation>
    <scope>NUCLEOTIDE SEQUENCE [LARGE SCALE GENOMIC DNA]</scope>
    <source>
        <strain evidence="4">JCM 17452</strain>
    </source>
</reference>
<dbReference type="Gene3D" id="1.10.530.10">
    <property type="match status" value="1"/>
</dbReference>
<gene>
    <name evidence="3" type="ORF">GCM10022257_16570</name>
</gene>
<dbReference type="PANTHER" id="PTHR37423">
    <property type="entry name" value="SOLUBLE LYTIC MUREIN TRANSGLYCOSYLASE-RELATED"/>
    <property type="match status" value="1"/>
</dbReference>
<dbReference type="EMBL" id="BAABAV010000001">
    <property type="protein sequence ID" value="GAA4269556.1"/>
    <property type="molecule type" value="Genomic_DNA"/>
</dbReference>
<organism evidence="3 4">
    <name type="scientific">Hyunsoonleella aestuarii</name>
    <dbReference type="NCBI Taxonomy" id="912802"/>
    <lineage>
        <taxon>Bacteria</taxon>
        <taxon>Pseudomonadati</taxon>
        <taxon>Bacteroidota</taxon>
        <taxon>Flavobacteriia</taxon>
        <taxon>Flavobacteriales</taxon>
        <taxon>Flavobacteriaceae</taxon>
    </lineage>
</organism>